<keyword evidence="1 6" id="KW-0645">Protease</keyword>
<dbReference type="InterPro" id="IPR051156">
    <property type="entry name" value="Mito/Outer_Membr_Metalloprot"/>
</dbReference>
<feature type="domain" description="Peptidase M48" evidence="7">
    <location>
        <begin position="180"/>
        <end position="333"/>
    </location>
</feature>
<evidence type="ECO:0000256" key="2">
    <source>
        <dbReference type="ARBA" id="ARBA00022723"/>
    </source>
</evidence>
<evidence type="ECO:0000256" key="5">
    <source>
        <dbReference type="ARBA" id="ARBA00023049"/>
    </source>
</evidence>
<evidence type="ECO:0000256" key="4">
    <source>
        <dbReference type="ARBA" id="ARBA00022833"/>
    </source>
</evidence>
<dbReference type="GO" id="GO:0004222">
    <property type="term" value="F:metalloendopeptidase activity"/>
    <property type="evidence" value="ECO:0007669"/>
    <property type="project" value="InterPro"/>
</dbReference>
<gene>
    <name evidence="8" type="ORF">D9756_009148</name>
</gene>
<organism evidence="8 9">
    <name type="scientific">Leucocoprinus leucothites</name>
    <dbReference type="NCBI Taxonomy" id="201217"/>
    <lineage>
        <taxon>Eukaryota</taxon>
        <taxon>Fungi</taxon>
        <taxon>Dikarya</taxon>
        <taxon>Basidiomycota</taxon>
        <taxon>Agaricomycotina</taxon>
        <taxon>Agaricomycetes</taxon>
        <taxon>Agaricomycetidae</taxon>
        <taxon>Agaricales</taxon>
        <taxon>Agaricineae</taxon>
        <taxon>Agaricaceae</taxon>
        <taxon>Leucocoprinus</taxon>
    </lineage>
</organism>
<dbReference type="AlphaFoldDB" id="A0A8H5FUY7"/>
<reference evidence="8 9" key="1">
    <citation type="journal article" date="2020" name="ISME J.">
        <title>Uncovering the hidden diversity of litter-decomposition mechanisms in mushroom-forming fungi.</title>
        <authorList>
            <person name="Floudas D."/>
            <person name="Bentzer J."/>
            <person name="Ahren D."/>
            <person name="Johansson T."/>
            <person name="Persson P."/>
            <person name="Tunlid A."/>
        </authorList>
    </citation>
    <scope>NUCLEOTIDE SEQUENCE [LARGE SCALE GENOMIC DNA]</scope>
    <source>
        <strain evidence="8 9">CBS 146.42</strain>
    </source>
</reference>
<dbReference type="Proteomes" id="UP000559027">
    <property type="component" value="Unassembled WGS sequence"/>
</dbReference>
<keyword evidence="4 6" id="KW-0862">Zinc</keyword>
<evidence type="ECO:0000313" key="9">
    <source>
        <dbReference type="Proteomes" id="UP000559027"/>
    </source>
</evidence>
<evidence type="ECO:0000259" key="7">
    <source>
        <dbReference type="Pfam" id="PF01435"/>
    </source>
</evidence>
<name>A0A8H5FUY7_9AGAR</name>
<accession>A0A8H5FUY7</accession>
<dbReference type="Pfam" id="PF01435">
    <property type="entry name" value="Peptidase_M48"/>
    <property type="match status" value="1"/>
</dbReference>
<dbReference type="GO" id="GO:0034982">
    <property type="term" value="P:mitochondrial protein processing"/>
    <property type="evidence" value="ECO:0007669"/>
    <property type="project" value="TreeGrafter"/>
</dbReference>
<dbReference type="CDD" id="cd07331">
    <property type="entry name" value="M48C_Oma1_like"/>
    <property type="match status" value="1"/>
</dbReference>
<keyword evidence="2" id="KW-0479">Metal-binding</keyword>
<keyword evidence="5 6" id="KW-0482">Metalloprotease</keyword>
<evidence type="ECO:0000256" key="3">
    <source>
        <dbReference type="ARBA" id="ARBA00022801"/>
    </source>
</evidence>
<evidence type="ECO:0000256" key="1">
    <source>
        <dbReference type="ARBA" id="ARBA00022670"/>
    </source>
</evidence>
<evidence type="ECO:0000256" key="6">
    <source>
        <dbReference type="RuleBase" id="RU003983"/>
    </source>
</evidence>
<protein>
    <recommendedName>
        <fullName evidence="7">Peptidase M48 domain-containing protein</fullName>
    </recommendedName>
</protein>
<dbReference type="InterPro" id="IPR001915">
    <property type="entry name" value="Peptidase_M48"/>
</dbReference>
<dbReference type="PANTHER" id="PTHR22726:SF1">
    <property type="entry name" value="METALLOENDOPEPTIDASE OMA1, MITOCHONDRIAL"/>
    <property type="match status" value="1"/>
</dbReference>
<dbReference type="PANTHER" id="PTHR22726">
    <property type="entry name" value="METALLOENDOPEPTIDASE OMA1"/>
    <property type="match status" value="1"/>
</dbReference>
<evidence type="ECO:0000313" key="8">
    <source>
        <dbReference type="EMBL" id="KAF5350081.1"/>
    </source>
</evidence>
<proteinExistence type="inferred from homology"/>
<dbReference type="GO" id="GO:0006515">
    <property type="term" value="P:protein quality control for misfolded or incompletely synthesized proteins"/>
    <property type="evidence" value="ECO:0007669"/>
    <property type="project" value="TreeGrafter"/>
</dbReference>
<dbReference type="GO" id="GO:0005743">
    <property type="term" value="C:mitochondrial inner membrane"/>
    <property type="evidence" value="ECO:0007669"/>
    <property type="project" value="TreeGrafter"/>
</dbReference>
<dbReference type="EMBL" id="JAACJO010000015">
    <property type="protein sequence ID" value="KAF5350081.1"/>
    <property type="molecule type" value="Genomic_DNA"/>
</dbReference>
<keyword evidence="9" id="KW-1185">Reference proteome</keyword>
<comment type="caution">
    <text evidence="8">The sequence shown here is derived from an EMBL/GenBank/DDBJ whole genome shotgun (WGS) entry which is preliminary data.</text>
</comment>
<dbReference type="Gene3D" id="3.30.2010.10">
    <property type="entry name" value="Metalloproteases ('zincins'), catalytic domain"/>
    <property type="match status" value="1"/>
</dbReference>
<comment type="cofactor">
    <cofactor evidence="6">
        <name>Zn(2+)</name>
        <dbReference type="ChEBI" id="CHEBI:29105"/>
    </cofactor>
    <text evidence="6">Binds 1 zinc ion per subunit.</text>
</comment>
<sequence>MFRTLFTRPTFSRCLKQTPKLQTRGLRTTMRRPNQYKRFSDQGSGGAPSNRLLNWRQWDPPKKFGALMIVGGGIYYVAHLEQVPETGRWRFMNTSMQREAQIGKMMNSQMKQDFHDRILPPNHPLSRHVRKVTSRILLHSNLGHIKGESPSPNVIERLFSGVWTPEDDYAVNARDTYGSDKEWDVIVVNDKRIINAAAVPGLITVFTGILPVCRDEQGLAAVLSHEIGHVVARHSAERMSSQTVTFALLFVLHFFGLDYFFTNAFQTIFFQLPNSRAQELEADLIGLRLMARACYDPKAAPEMFERMSKLGDRKIDFFDTHPSSERRIKKLEEALPEAYTILARNPQCETMREQLERFREVSIKDDASLEFS</sequence>
<comment type="similarity">
    <text evidence="6">Belongs to the peptidase M48 family.</text>
</comment>
<dbReference type="GO" id="GO:0046872">
    <property type="term" value="F:metal ion binding"/>
    <property type="evidence" value="ECO:0007669"/>
    <property type="project" value="UniProtKB-KW"/>
</dbReference>
<dbReference type="OrthoDB" id="7464992at2759"/>
<keyword evidence="3 6" id="KW-0378">Hydrolase</keyword>